<evidence type="ECO:0000256" key="1">
    <source>
        <dbReference type="SAM" id="Coils"/>
    </source>
</evidence>
<keyword evidence="4" id="KW-1185">Reference proteome</keyword>
<proteinExistence type="predicted"/>
<name>A0A814CQT1_ADIRI</name>
<dbReference type="Proteomes" id="UP000663852">
    <property type="component" value="Unassembled WGS sequence"/>
</dbReference>
<accession>A0A814CQT1</accession>
<dbReference type="EMBL" id="CAJNOR010000543">
    <property type="protein sequence ID" value="CAF0943487.1"/>
    <property type="molecule type" value="Genomic_DNA"/>
</dbReference>
<keyword evidence="1" id="KW-0175">Coiled coil</keyword>
<evidence type="ECO:0000313" key="4">
    <source>
        <dbReference type="Proteomes" id="UP000663828"/>
    </source>
</evidence>
<dbReference type="EMBL" id="CAJNOJ010000058">
    <property type="protein sequence ID" value="CAF0990407.1"/>
    <property type="molecule type" value="Genomic_DNA"/>
</dbReference>
<reference evidence="2" key="1">
    <citation type="submission" date="2021-02" db="EMBL/GenBank/DDBJ databases">
        <authorList>
            <person name="Nowell W R."/>
        </authorList>
    </citation>
    <scope>NUCLEOTIDE SEQUENCE</scope>
</reference>
<feature type="coiled-coil region" evidence="1">
    <location>
        <begin position="223"/>
        <end position="250"/>
    </location>
</feature>
<dbReference type="AlphaFoldDB" id="A0A814CQT1"/>
<evidence type="ECO:0000313" key="3">
    <source>
        <dbReference type="EMBL" id="CAF0990407.1"/>
    </source>
</evidence>
<dbReference type="Proteomes" id="UP000663828">
    <property type="component" value="Unassembled WGS sequence"/>
</dbReference>
<dbReference type="OrthoDB" id="9982312at2759"/>
<evidence type="ECO:0000313" key="2">
    <source>
        <dbReference type="EMBL" id="CAF0943487.1"/>
    </source>
</evidence>
<sequence length="252" mass="29086">MEQPGLHVDRPVDSKDTVEPNHLIIWLDKHIGKTGQCLLLKRNFFMITDPTTECERSLDKIDIDARICSNTSLYPRLDGIQFVLRVFDDPTTCYKTIENNLDKRIFLISSGSKGEVIVPRVVQNFPEQFGTTQAIYIFCAKMNMRETDGAGAATNEWALDYSDHILMYDHEDCLLARLVFDIGKYFFAEAEVLAQQGQLNVAIQHYYWSKTMFQRRKTMMNSGNLLKNELETVEKLIVDLENHLSNDEHDIK</sequence>
<protein>
    <submittedName>
        <fullName evidence="2">Uncharacterized protein</fullName>
    </submittedName>
</protein>
<gene>
    <name evidence="3" type="ORF">EDS130_LOCUS14359</name>
    <name evidence="2" type="ORF">XAT740_LOCUS10251</name>
</gene>
<organism evidence="2 4">
    <name type="scientific">Adineta ricciae</name>
    <name type="common">Rotifer</name>
    <dbReference type="NCBI Taxonomy" id="249248"/>
    <lineage>
        <taxon>Eukaryota</taxon>
        <taxon>Metazoa</taxon>
        <taxon>Spiralia</taxon>
        <taxon>Gnathifera</taxon>
        <taxon>Rotifera</taxon>
        <taxon>Eurotatoria</taxon>
        <taxon>Bdelloidea</taxon>
        <taxon>Adinetida</taxon>
        <taxon>Adinetidae</taxon>
        <taxon>Adineta</taxon>
    </lineage>
</organism>
<comment type="caution">
    <text evidence="2">The sequence shown here is derived from an EMBL/GenBank/DDBJ whole genome shotgun (WGS) entry which is preliminary data.</text>
</comment>